<protein>
    <submittedName>
        <fullName evidence="5">Putative transcriptional regulator</fullName>
    </submittedName>
</protein>
<keyword evidence="3" id="KW-0804">Transcription</keyword>
<dbReference type="OrthoDB" id="9799384at2"/>
<accession>A0A1H7E0R1</accession>
<proteinExistence type="predicted"/>
<keyword evidence="6" id="KW-1185">Reference proteome</keyword>
<dbReference type="Proteomes" id="UP000199379">
    <property type="component" value="Unassembled WGS sequence"/>
</dbReference>
<dbReference type="PANTHER" id="PTHR36511:SF3">
    <property type="entry name" value="ANTITOXIN HIGA-2"/>
    <property type="match status" value="1"/>
</dbReference>
<keyword evidence="2" id="KW-0238">DNA-binding</keyword>
<evidence type="ECO:0000256" key="1">
    <source>
        <dbReference type="ARBA" id="ARBA00023015"/>
    </source>
</evidence>
<gene>
    <name evidence="5" type="ORF">SAMN05444007_11911</name>
</gene>
<evidence type="ECO:0000313" key="5">
    <source>
        <dbReference type="EMBL" id="SEK07438.1"/>
    </source>
</evidence>
<dbReference type="SUPFAM" id="SSF47413">
    <property type="entry name" value="lambda repressor-like DNA-binding domains"/>
    <property type="match status" value="1"/>
</dbReference>
<dbReference type="AlphaFoldDB" id="A0A1H7E0R1"/>
<dbReference type="InterPro" id="IPR001387">
    <property type="entry name" value="Cro/C1-type_HTH"/>
</dbReference>
<feature type="domain" description="HTH cro/C1-type" evidence="4">
    <location>
        <begin position="45"/>
        <end position="81"/>
    </location>
</feature>
<dbReference type="Pfam" id="PF01381">
    <property type="entry name" value="HTH_3"/>
    <property type="match status" value="1"/>
</dbReference>
<dbReference type="PANTHER" id="PTHR36511">
    <property type="entry name" value="MERR FAMILY BACTERIAL REGULATORY PROTEIN"/>
    <property type="match status" value="1"/>
</dbReference>
<dbReference type="CDD" id="cd00093">
    <property type="entry name" value="HTH_XRE"/>
    <property type="match status" value="1"/>
</dbReference>
<evidence type="ECO:0000256" key="3">
    <source>
        <dbReference type="ARBA" id="ARBA00023163"/>
    </source>
</evidence>
<dbReference type="RefSeq" id="WP_092371417.1">
    <property type="nucleotide sequence ID" value="NZ_BMGV01000017.1"/>
</dbReference>
<name>A0A1H7E0R1_9RHOB</name>
<dbReference type="SMART" id="SM00530">
    <property type="entry name" value="HTH_XRE"/>
    <property type="match status" value="1"/>
</dbReference>
<dbReference type="PROSITE" id="PS50943">
    <property type="entry name" value="HTH_CROC1"/>
    <property type="match status" value="1"/>
</dbReference>
<dbReference type="InterPro" id="IPR052359">
    <property type="entry name" value="HTH-type_reg/antitoxin"/>
</dbReference>
<evidence type="ECO:0000313" key="6">
    <source>
        <dbReference type="Proteomes" id="UP000199379"/>
    </source>
</evidence>
<reference evidence="5 6" key="1">
    <citation type="submission" date="2016-10" db="EMBL/GenBank/DDBJ databases">
        <authorList>
            <person name="de Groot N.N."/>
        </authorList>
    </citation>
    <scope>NUCLEOTIDE SEQUENCE [LARGE SCALE GENOMIC DNA]</scope>
    <source>
        <strain evidence="5 6">DSM 29340</strain>
    </source>
</reference>
<organism evidence="5 6">
    <name type="scientific">Cribrihabitans marinus</name>
    <dbReference type="NCBI Taxonomy" id="1227549"/>
    <lineage>
        <taxon>Bacteria</taxon>
        <taxon>Pseudomonadati</taxon>
        <taxon>Pseudomonadota</taxon>
        <taxon>Alphaproteobacteria</taxon>
        <taxon>Rhodobacterales</taxon>
        <taxon>Paracoccaceae</taxon>
        <taxon>Cribrihabitans</taxon>
    </lineage>
</organism>
<evidence type="ECO:0000256" key="2">
    <source>
        <dbReference type="ARBA" id="ARBA00023125"/>
    </source>
</evidence>
<dbReference type="Gene3D" id="1.10.260.40">
    <property type="entry name" value="lambda repressor-like DNA-binding domains"/>
    <property type="match status" value="1"/>
</dbReference>
<dbReference type="EMBL" id="FNYD01000019">
    <property type="protein sequence ID" value="SEK07438.1"/>
    <property type="molecule type" value="Genomic_DNA"/>
</dbReference>
<dbReference type="GO" id="GO:0003677">
    <property type="term" value="F:DNA binding"/>
    <property type="evidence" value="ECO:0007669"/>
    <property type="project" value="UniProtKB-KW"/>
</dbReference>
<dbReference type="STRING" id="1227549.SAMN05444007_11911"/>
<evidence type="ECO:0000259" key="4">
    <source>
        <dbReference type="PROSITE" id="PS50943"/>
    </source>
</evidence>
<dbReference type="InterPro" id="IPR010982">
    <property type="entry name" value="Lambda_DNA-bd_dom_sf"/>
</dbReference>
<keyword evidence="1" id="KW-0805">Transcription regulation</keyword>
<sequence length="100" mass="11074">MSDILKMAHDMAKDLHKVGAMDDITMRVMDELCLPEPKTFSASEIKAIRKKTRMSQAVFAAFLNVGSNTIAQWEQGNRSPSGPSVRLLDVIDRKGIEAIV</sequence>